<comment type="catalytic activity">
    <reaction evidence="1 9">
        <text>(2R)-2-phosphoglycerate = (2R)-3-phosphoglycerate</text>
        <dbReference type="Rhea" id="RHEA:15901"/>
        <dbReference type="ChEBI" id="CHEBI:58272"/>
        <dbReference type="ChEBI" id="CHEBI:58289"/>
        <dbReference type="EC" id="5.4.2.11"/>
    </reaction>
</comment>
<evidence type="ECO:0000256" key="8">
    <source>
        <dbReference type="PIRSR" id="PIRSR613078-3"/>
    </source>
</evidence>
<proteinExistence type="inferred from homology"/>
<dbReference type="HAMAP" id="MF_01039">
    <property type="entry name" value="PGAM_GpmA"/>
    <property type="match status" value="1"/>
</dbReference>
<dbReference type="EMBL" id="CP115612">
    <property type="protein sequence ID" value="WBW74070.1"/>
    <property type="molecule type" value="Genomic_DNA"/>
</dbReference>
<evidence type="ECO:0000256" key="1">
    <source>
        <dbReference type="ARBA" id="ARBA00000380"/>
    </source>
</evidence>
<dbReference type="GeneID" id="80877447"/>
<feature type="active site" description="Proton donor/acceptor" evidence="6">
    <location>
        <position position="93"/>
    </location>
</feature>
<comment type="pathway">
    <text evidence="2 9">Carbohydrate degradation; glycolysis; pyruvate from D-glyceraldehyde 3-phosphate: step 3/5.</text>
</comment>
<dbReference type="InterPro" id="IPR005952">
    <property type="entry name" value="Phosphogly_mut1"/>
</dbReference>
<feature type="binding site" evidence="7">
    <location>
        <begin position="164"/>
        <end position="165"/>
    </location>
    <ligand>
        <name>substrate</name>
    </ligand>
</feature>
<evidence type="ECO:0000256" key="2">
    <source>
        <dbReference type="ARBA" id="ARBA00004798"/>
    </source>
</evidence>
<evidence type="ECO:0000256" key="3">
    <source>
        <dbReference type="ARBA" id="ARBA00006717"/>
    </source>
</evidence>
<feature type="active site" description="Tele-phosphohistidine intermediate" evidence="6">
    <location>
        <position position="15"/>
    </location>
</feature>
<dbReference type="NCBIfam" id="NF002339">
    <property type="entry name" value="PRK01295.1"/>
    <property type="match status" value="1"/>
</dbReference>
<dbReference type="Gene3D" id="3.40.50.1240">
    <property type="entry name" value="Phosphoglycerate mutase-like"/>
    <property type="match status" value="1"/>
</dbReference>
<comment type="similarity">
    <text evidence="3 9">Belongs to the phosphoglycerate mutase family. BPG-dependent PGAM subfamily.</text>
</comment>
<feature type="binding site" evidence="7">
    <location>
        <position position="104"/>
    </location>
    <ligand>
        <name>substrate</name>
    </ligand>
</feature>
<reference evidence="10 11" key="1">
    <citation type="journal article" date="2023" name="G3 (Bethesda)">
        <title>A high-quality reference genome for the fission yeast Schizosaccharomyces osmophilus.</title>
        <authorList>
            <person name="Jia G.S."/>
            <person name="Zhang W.C."/>
            <person name="Liang Y."/>
            <person name="Liu X.H."/>
            <person name="Rhind N."/>
            <person name="Pidoux A."/>
            <person name="Brysch-Herzberg M."/>
            <person name="Du L.L."/>
        </authorList>
    </citation>
    <scope>NUCLEOTIDE SEQUENCE [LARGE SCALE GENOMIC DNA]</scope>
    <source>
        <strain evidence="10 11">CBS 15793</strain>
    </source>
</reference>
<dbReference type="PROSITE" id="PS00175">
    <property type="entry name" value="PG_MUTASE"/>
    <property type="match status" value="1"/>
</dbReference>
<protein>
    <recommendedName>
        <fullName evidence="9">Phosphoglycerate mutase</fullName>
        <ecNumber evidence="9">5.4.2.11</ecNumber>
    </recommendedName>
</protein>
<evidence type="ECO:0000256" key="9">
    <source>
        <dbReference type="RuleBase" id="RU004511"/>
    </source>
</evidence>
<dbReference type="NCBIfam" id="TIGR01258">
    <property type="entry name" value="pgm_1"/>
    <property type="match status" value="2"/>
</dbReference>
<dbReference type="RefSeq" id="XP_056038313.1">
    <property type="nucleotide sequence ID" value="XM_056182758.1"/>
</dbReference>
<dbReference type="AlphaFoldDB" id="A0AAE9WD95"/>
<gene>
    <name evidence="10" type="primary">gpm1</name>
    <name evidence="10" type="ORF">SOMG_03971</name>
</gene>
<evidence type="ECO:0000256" key="5">
    <source>
        <dbReference type="ARBA" id="ARBA00023235"/>
    </source>
</evidence>
<dbReference type="FunFam" id="3.40.50.1240:FF:000003">
    <property type="entry name" value="2,3-bisphosphoglycerate-dependent phosphoglycerate mutase"/>
    <property type="match status" value="1"/>
</dbReference>
<dbReference type="GO" id="GO:0006096">
    <property type="term" value="P:glycolytic process"/>
    <property type="evidence" value="ECO:0007669"/>
    <property type="project" value="UniProtKB-KW"/>
</dbReference>
<feature type="binding site" evidence="7">
    <location>
        <begin position="27"/>
        <end position="28"/>
    </location>
    <ligand>
        <name>substrate</name>
    </ligand>
</feature>
<dbReference type="PANTHER" id="PTHR11931">
    <property type="entry name" value="PHOSPHOGLYCERATE MUTASE"/>
    <property type="match status" value="1"/>
</dbReference>
<dbReference type="EC" id="5.4.2.11" evidence="9"/>
<evidence type="ECO:0000313" key="11">
    <source>
        <dbReference type="Proteomes" id="UP001212411"/>
    </source>
</evidence>
<evidence type="ECO:0000256" key="6">
    <source>
        <dbReference type="PIRSR" id="PIRSR613078-1"/>
    </source>
</evidence>
<dbReference type="InterPro" id="IPR013078">
    <property type="entry name" value="His_Pase_superF_clade-1"/>
</dbReference>
<evidence type="ECO:0000313" key="10">
    <source>
        <dbReference type="EMBL" id="WBW74070.1"/>
    </source>
</evidence>
<sequence length="211" mass="23782">MSSEAAENVLVLVRHGESEWNKLNLFTGWKDPALSETGQKEAKLGGERLKSRGFKFDVAFTSSLQRAQKTCEIVLNEVGQSNLETIKDEKLNERFYGDLQGLNKDEARQKWGDEQVLIWRRSYDVAPPNGESLKNTAERVLPYYKSTVLPHVTKGEKVFIAAHGNSLRALIMDLEGLSGDEIVKRELATGVPIVYRLDKNGKYISKELIDN</sequence>
<dbReference type="PIRSF" id="PIRSF000709">
    <property type="entry name" value="6PFK_2-Ptase"/>
    <property type="match status" value="1"/>
</dbReference>
<dbReference type="GO" id="GO:0004619">
    <property type="term" value="F:phosphoglycerate mutase activity"/>
    <property type="evidence" value="ECO:0007669"/>
    <property type="project" value="UniProtKB-EC"/>
</dbReference>
<feature type="binding site" evidence="7">
    <location>
        <begin position="93"/>
        <end position="96"/>
    </location>
    <ligand>
        <name>substrate</name>
    </ligand>
</feature>
<dbReference type="KEGG" id="som:SOMG_03971"/>
<feature type="binding site" evidence="7">
    <location>
        <begin position="14"/>
        <end position="21"/>
    </location>
    <ligand>
        <name>substrate</name>
    </ligand>
</feature>
<dbReference type="InterPro" id="IPR029033">
    <property type="entry name" value="His_PPase_superfam"/>
</dbReference>
<dbReference type="Pfam" id="PF00300">
    <property type="entry name" value="His_Phos_1"/>
    <property type="match status" value="1"/>
</dbReference>
<dbReference type="InterPro" id="IPR001345">
    <property type="entry name" value="PG/BPGM_mutase_AS"/>
</dbReference>
<accession>A0AAE9WD95</accession>
<evidence type="ECO:0000256" key="7">
    <source>
        <dbReference type="PIRSR" id="PIRSR613078-2"/>
    </source>
</evidence>
<keyword evidence="11" id="KW-1185">Reference proteome</keyword>
<keyword evidence="4 9" id="KW-0324">Glycolysis</keyword>
<dbReference type="Proteomes" id="UP001212411">
    <property type="component" value="Chromosome 2"/>
</dbReference>
<feature type="binding site" evidence="7">
    <location>
        <position position="66"/>
    </location>
    <ligand>
        <name>substrate</name>
    </ligand>
</feature>
<feature type="binding site" evidence="7">
    <location>
        <begin position="120"/>
        <end position="121"/>
    </location>
    <ligand>
        <name>substrate</name>
    </ligand>
</feature>
<name>A0AAE9WD95_9SCHI</name>
<evidence type="ECO:0000256" key="4">
    <source>
        <dbReference type="ARBA" id="ARBA00023152"/>
    </source>
</evidence>
<keyword evidence="5 9" id="KW-0413">Isomerase</keyword>
<organism evidence="10 11">
    <name type="scientific">Schizosaccharomyces osmophilus</name>
    <dbReference type="NCBI Taxonomy" id="2545709"/>
    <lineage>
        <taxon>Eukaryota</taxon>
        <taxon>Fungi</taxon>
        <taxon>Dikarya</taxon>
        <taxon>Ascomycota</taxon>
        <taxon>Taphrinomycotina</taxon>
        <taxon>Schizosaccharomycetes</taxon>
        <taxon>Schizosaccharomycetales</taxon>
        <taxon>Schizosaccharomycetaceae</taxon>
        <taxon>Schizosaccharomyces</taxon>
    </lineage>
</organism>
<dbReference type="CDD" id="cd07067">
    <property type="entry name" value="HP_PGM_like"/>
    <property type="match status" value="1"/>
</dbReference>
<feature type="site" description="Transition state stabilizer" evidence="8">
    <location>
        <position position="163"/>
    </location>
</feature>
<dbReference type="SMART" id="SM00855">
    <property type="entry name" value="PGAM"/>
    <property type="match status" value="1"/>
</dbReference>
<dbReference type="SUPFAM" id="SSF53254">
    <property type="entry name" value="Phosphoglycerate mutase-like"/>
    <property type="match status" value="1"/>
</dbReference>